<name>A0A1X2HDL0_SYNRA</name>
<feature type="binding site" evidence="5">
    <location>
        <position position="342"/>
    </location>
    <ligand>
        <name>Zn(2+)</name>
        <dbReference type="ChEBI" id="CHEBI:29105"/>
    </ligand>
</feature>
<evidence type="ECO:0000256" key="7">
    <source>
        <dbReference type="SAM" id="Phobius"/>
    </source>
</evidence>
<accession>A0A1X2HDL0</accession>
<dbReference type="OMA" id="IVYANRF"/>
<dbReference type="PANTHER" id="PTHR20855">
    <property type="entry name" value="ADIPOR/PROGESTIN RECEPTOR-RELATED"/>
    <property type="match status" value="1"/>
</dbReference>
<evidence type="ECO:0000256" key="4">
    <source>
        <dbReference type="ARBA" id="ARBA00023136"/>
    </source>
</evidence>
<dbReference type="Proteomes" id="UP000242180">
    <property type="component" value="Unassembled WGS sequence"/>
</dbReference>
<evidence type="ECO:0000256" key="5">
    <source>
        <dbReference type="PIRSR" id="PIRSR604254-1"/>
    </source>
</evidence>
<evidence type="ECO:0000313" key="9">
    <source>
        <dbReference type="Proteomes" id="UP000242180"/>
    </source>
</evidence>
<keyword evidence="5" id="KW-0479">Metal-binding</keyword>
<keyword evidence="5" id="KW-0862">Zinc</keyword>
<evidence type="ECO:0000256" key="2">
    <source>
        <dbReference type="ARBA" id="ARBA00022692"/>
    </source>
</evidence>
<evidence type="ECO:0000256" key="3">
    <source>
        <dbReference type="ARBA" id="ARBA00022989"/>
    </source>
</evidence>
<comment type="subcellular location">
    <subcellularLocation>
        <location evidence="1">Membrane</location>
        <topology evidence="1">Multi-pass membrane protein</topology>
    </subcellularLocation>
</comment>
<dbReference type="GO" id="GO:0016020">
    <property type="term" value="C:membrane"/>
    <property type="evidence" value="ECO:0007669"/>
    <property type="project" value="UniProtKB-SubCell"/>
</dbReference>
<proteinExistence type="predicted"/>
<feature type="transmembrane region" description="Helical" evidence="7">
    <location>
        <begin position="240"/>
        <end position="260"/>
    </location>
</feature>
<feature type="transmembrane region" description="Helical" evidence="7">
    <location>
        <begin position="139"/>
        <end position="160"/>
    </location>
</feature>
<gene>
    <name evidence="8" type="ORF">BCR43DRAFT_492390</name>
</gene>
<keyword evidence="3 7" id="KW-1133">Transmembrane helix</keyword>
<dbReference type="STRING" id="13706.A0A1X2HDL0"/>
<evidence type="ECO:0000313" key="8">
    <source>
        <dbReference type="EMBL" id="ORY96858.1"/>
    </source>
</evidence>
<keyword evidence="2 7" id="KW-0812">Transmembrane</keyword>
<dbReference type="InParanoid" id="A0A1X2HDL0"/>
<feature type="transmembrane region" description="Helical" evidence="7">
    <location>
        <begin position="339"/>
        <end position="361"/>
    </location>
</feature>
<feature type="region of interest" description="Disordered" evidence="6">
    <location>
        <begin position="1"/>
        <end position="23"/>
    </location>
</feature>
<feature type="transmembrane region" description="Helical" evidence="7">
    <location>
        <begin position="272"/>
        <end position="292"/>
    </location>
</feature>
<dbReference type="Pfam" id="PF03006">
    <property type="entry name" value="HlyIII"/>
    <property type="match status" value="1"/>
</dbReference>
<dbReference type="GO" id="GO:0006882">
    <property type="term" value="P:intracellular zinc ion homeostasis"/>
    <property type="evidence" value="ECO:0007669"/>
    <property type="project" value="TreeGrafter"/>
</dbReference>
<feature type="transmembrane region" description="Helical" evidence="7">
    <location>
        <begin position="298"/>
        <end position="318"/>
    </location>
</feature>
<dbReference type="AlphaFoldDB" id="A0A1X2HDL0"/>
<feature type="transmembrane region" description="Helical" evidence="7">
    <location>
        <begin position="172"/>
        <end position="196"/>
    </location>
</feature>
<protein>
    <submittedName>
        <fullName evidence="8">Hemolysin-III related-domain-containing protein</fullName>
    </submittedName>
</protein>
<evidence type="ECO:0000256" key="6">
    <source>
        <dbReference type="SAM" id="MobiDB-lite"/>
    </source>
</evidence>
<organism evidence="8 9">
    <name type="scientific">Syncephalastrum racemosum</name>
    <name type="common">Filamentous fungus</name>
    <dbReference type="NCBI Taxonomy" id="13706"/>
    <lineage>
        <taxon>Eukaryota</taxon>
        <taxon>Fungi</taxon>
        <taxon>Fungi incertae sedis</taxon>
        <taxon>Mucoromycota</taxon>
        <taxon>Mucoromycotina</taxon>
        <taxon>Mucoromycetes</taxon>
        <taxon>Mucorales</taxon>
        <taxon>Syncephalastraceae</taxon>
        <taxon>Syncephalastrum</taxon>
    </lineage>
</organism>
<keyword evidence="9" id="KW-1185">Reference proteome</keyword>
<dbReference type="GO" id="GO:0046872">
    <property type="term" value="F:metal ion binding"/>
    <property type="evidence" value="ECO:0007669"/>
    <property type="project" value="UniProtKB-KW"/>
</dbReference>
<feature type="binding site" evidence="5">
    <location>
        <position position="338"/>
    </location>
    <ligand>
        <name>Zn(2+)</name>
        <dbReference type="ChEBI" id="CHEBI:29105"/>
    </ligand>
</feature>
<dbReference type="OrthoDB" id="5585746at2759"/>
<dbReference type="GO" id="GO:0038023">
    <property type="term" value="F:signaling receptor activity"/>
    <property type="evidence" value="ECO:0007669"/>
    <property type="project" value="TreeGrafter"/>
</dbReference>
<dbReference type="InterPro" id="IPR004254">
    <property type="entry name" value="AdipoR/HlyIII-related"/>
</dbReference>
<evidence type="ECO:0000256" key="1">
    <source>
        <dbReference type="ARBA" id="ARBA00004141"/>
    </source>
</evidence>
<sequence>MTREEQYHHARRHSQSTALSSSVAGLLTTPRNRTRSHSTSAIQQPCTPTLATHLWESVNSKIKEIEDADSTGFLRYMDDHVQETWDTAKAAVVGAQRLLQFHELPKEWQENEYILSGYRFCQSSRGCLKTVFQLHNETLNIWSHLLGFIFFACLSVYGFHRHFPEAPLNDRIIFMTFCIAALKCLFCSSVYHTFLCHSRHGIKSFTATLDYIGISILITASILVTEYYGFYCRPFAQSRYMVFTTLVGSLGVVMPFLKLWDTKQYRPLRIAVFLSMAFSSIVPVMHLILLNGLHVTFVFFRLAAVSVTMYILGVVVYANRFPEKMFPGKFDFAGMTSHAIWHVFVCLGIYFHYLASLQFYAQRFTYGCSPSSSPFSQYS</sequence>
<comment type="caution">
    <text evidence="8">The sequence shown here is derived from an EMBL/GenBank/DDBJ whole genome shotgun (WGS) entry which is preliminary data.</text>
</comment>
<feature type="transmembrane region" description="Helical" evidence="7">
    <location>
        <begin position="208"/>
        <end position="228"/>
    </location>
</feature>
<reference evidence="8 9" key="1">
    <citation type="submission" date="2016-07" db="EMBL/GenBank/DDBJ databases">
        <title>Pervasive Adenine N6-methylation of Active Genes in Fungi.</title>
        <authorList>
            <consortium name="DOE Joint Genome Institute"/>
            <person name="Mondo S.J."/>
            <person name="Dannebaum R.O."/>
            <person name="Kuo R.C."/>
            <person name="Labutti K."/>
            <person name="Haridas S."/>
            <person name="Kuo A."/>
            <person name="Salamov A."/>
            <person name="Ahrendt S.R."/>
            <person name="Lipzen A."/>
            <person name="Sullivan W."/>
            <person name="Andreopoulos W.B."/>
            <person name="Clum A."/>
            <person name="Lindquist E."/>
            <person name="Daum C."/>
            <person name="Ramamoorthy G.K."/>
            <person name="Gryganskyi A."/>
            <person name="Culley D."/>
            <person name="Magnuson J.K."/>
            <person name="James T.Y."/>
            <person name="O'Malley M.A."/>
            <person name="Stajich J.E."/>
            <person name="Spatafora J.W."/>
            <person name="Visel A."/>
            <person name="Grigoriev I.V."/>
        </authorList>
    </citation>
    <scope>NUCLEOTIDE SEQUENCE [LARGE SCALE GENOMIC DNA]</scope>
    <source>
        <strain evidence="8 9">NRRL 2496</strain>
    </source>
</reference>
<keyword evidence="4 7" id="KW-0472">Membrane</keyword>
<feature type="binding site" evidence="5">
    <location>
        <position position="192"/>
    </location>
    <ligand>
        <name>Zn(2+)</name>
        <dbReference type="ChEBI" id="CHEBI:29105"/>
    </ligand>
</feature>
<dbReference type="EMBL" id="MCGN01000005">
    <property type="protein sequence ID" value="ORY96858.1"/>
    <property type="molecule type" value="Genomic_DNA"/>
</dbReference>
<dbReference type="PANTHER" id="PTHR20855:SF97">
    <property type="entry name" value="ADIPOR-LIKE RECEPTOR IZH3-RELATED"/>
    <property type="match status" value="1"/>
</dbReference>